<reference evidence="15" key="1">
    <citation type="submission" date="2017-01" db="EMBL/GenBank/DDBJ databases">
        <authorList>
            <person name="Wang Y."/>
            <person name="White M."/>
            <person name="Kvist S."/>
            <person name="Moncalvo J.-M."/>
        </authorList>
    </citation>
    <scope>NUCLEOTIDE SEQUENCE [LARGE SCALE GENOMIC DNA]</scope>
    <source>
        <strain evidence="15">COL-18-3</strain>
    </source>
</reference>
<feature type="domain" description="C2H2-type" evidence="13">
    <location>
        <begin position="414"/>
        <end position="441"/>
    </location>
</feature>
<evidence type="ECO:0000256" key="7">
    <source>
        <dbReference type="ARBA" id="ARBA00023015"/>
    </source>
</evidence>
<keyword evidence="6" id="KW-0862">Zinc</keyword>
<protein>
    <submittedName>
        <fullName evidence="14">Transcriptional regulator MET31</fullName>
    </submittedName>
</protein>
<keyword evidence="5 11" id="KW-0863">Zinc-finger</keyword>
<dbReference type="FunFam" id="3.30.160.60:FF:001732">
    <property type="entry name" value="Zgc:162936"/>
    <property type="match status" value="1"/>
</dbReference>
<evidence type="ECO:0000256" key="1">
    <source>
        <dbReference type="ARBA" id="ARBA00004123"/>
    </source>
</evidence>
<dbReference type="PROSITE" id="PS00028">
    <property type="entry name" value="ZINC_FINGER_C2H2_1"/>
    <property type="match status" value="1"/>
</dbReference>
<dbReference type="GO" id="GO:0045893">
    <property type="term" value="P:positive regulation of DNA-templated transcription"/>
    <property type="evidence" value="ECO:0007669"/>
    <property type="project" value="UniProtKB-ARBA"/>
</dbReference>
<evidence type="ECO:0000256" key="12">
    <source>
        <dbReference type="SAM" id="MobiDB-lite"/>
    </source>
</evidence>
<feature type="region of interest" description="Disordered" evidence="12">
    <location>
        <begin position="477"/>
        <end position="505"/>
    </location>
</feature>
<accession>A0A1R1PWH5</accession>
<keyword evidence="15" id="KW-1185">Reference proteome</keyword>
<organism evidence="14 15">
    <name type="scientific">Zancudomyces culisetae</name>
    <name type="common">Gut fungus</name>
    <name type="synonym">Smittium culisetae</name>
    <dbReference type="NCBI Taxonomy" id="1213189"/>
    <lineage>
        <taxon>Eukaryota</taxon>
        <taxon>Fungi</taxon>
        <taxon>Fungi incertae sedis</taxon>
        <taxon>Zoopagomycota</taxon>
        <taxon>Kickxellomycotina</taxon>
        <taxon>Harpellomycetes</taxon>
        <taxon>Harpellales</taxon>
        <taxon>Legeriomycetaceae</taxon>
        <taxon>Zancudomyces</taxon>
    </lineage>
</organism>
<evidence type="ECO:0000259" key="13">
    <source>
        <dbReference type="PROSITE" id="PS50157"/>
    </source>
</evidence>
<dbReference type="GO" id="GO:0005694">
    <property type="term" value="C:chromosome"/>
    <property type="evidence" value="ECO:0007669"/>
    <property type="project" value="UniProtKB-ARBA"/>
</dbReference>
<sequence>MQEKDNTHTQKNYDLANTLSGINANFGEFNGAKAYDGMNYGLNARLGGINFNNTLSNIPFMKSVVDTGTNSLNSDVFLGDSLDLKIQDNYEKMFLSSLKTDFLGIENKIQTKNQLFRNTEEPKIVVPKLDFVEKRCLNDLIGEVKANNTEKTRHISYRTNSPIYTNGVVPMSNQTSDDTQGLANTLKNENLAISRRFSENRDYSDLIMSIGKQNVQNPYDTALGSLNRVNARHTGFINMSPSSGGEFLNNSTEIDENFPLARLPLSKNKSNDPVLNKTAQEQHSPINGGLNQRKRGFLESNLLENVILNTQKGIHHDINDFKLNQSVSQTQPPHNELNYFVSNNLALPLNNNNSINLGVLKNNNVGISKPYTDYRPFPQNLSCYNTSANLNELSLSLQNISRIGNHSSSLARPFKCNTCEQSFSRNHDLKRHVKIHTGIKPYKCKRCGKNFGRSDALKRHSSVKRCKNLELKNKDAKKDVEVATDGKDSKKVKTSDEPRSTSDIELQSVQREDITNISYINNSVDQIGEDVLYFNGEKIELVSPESIKMVLSRLGDGNESQGINS</sequence>
<evidence type="ECO:0000256" key="2">
    <source>
        <dbReference type="ARBA" id="ARBA00006991"/>
    </source>
</evidence>
<dbReference type="GO" id="GO:0005634">
    <property type="term" value="C:nucleus"/>
    <property type="evidence" value="ECO:0007669"/>
    <property type="project" value="UniProtKB-SubCell"/>
</dbReference>
<dbReference type="SMART" id="SM00355">
    <property type="entry name" value="ZnF_C2H2"/>
    <property type="match status" value="2"/>
</dbReference>
<evidence type="ECO:0000256" key="10">
    <source>
        <dbReference type="ARBA" id="ARBA00023242"/>
    </source>
</evidence>
<dbReference type="FunFam" id="3.30.160.60:FF:001156">
    <property type="entry name" value="Zinc finger protein 407"/>
    <property type="match status" value="1"/>
</dbReference>
<feature type="domain" description="C2H2-type" evidence="13">
    <location>
        <begin position="442"/>
        <end position="460"/>
    </location>
</feature>
<keyword evidence="10" id="KW-0539">Nucleus</keyword>
<dbReference type="GO" id="GO:0043565">
    <property type="term" value="F:sequence-specific DNA binding"/>
    <property type="evidence" value="ECO:0007669"/>
    <property type="project" value="UniProtKB-ARBA"/>
</dbReference>
<keyword evidence="4" id="KW-0677">Repeat</keyword>
<dbReference type="PROSITE" id="PS50157">
    <property type="entry name" value="ZINC_FINGER_C2H2_2"/>
    <property type="match status" value="2"/>
</dbReference>
<feature type="compositionally biased region" description="Basic and acidic residues" evidence="12">
    <location>
        <begin position="477"/>
        <end position="502"/>
    </location>
</feature>
<evidence type="ECO:0000313" key="14">
    <source>
        <dbReference type="EMBL" id="OMH85346.1"/>
    </source>
</evidence>
<dbReference type="Proteomes" id="UP000188320">
    <property type="component" value="Unassembled WGS sequence"/>
</dbReference>
<keyword evidence="3" id="KW-0479">Metal-binding</keyword>
<dbReference type="GO" id="GO:0008270">
    <property type="term" value="F:zinc ion binding"/>
    <property type="evidence" value="ECO:0007669"/>
    <property type="project" value="UniProtKB-KW"/>
</dbReference>
<evidence type="ECO:0000256" key="8">
    <source>
        <dbReference type="ARBA" id="ARBA00023125"/>
    </source>
</evidence>
<dbReference type="PANTHER" id="PTHR16515:SF66">
    <property type="entry name" value="C2H2-TYPE DOMAIN-CONTAINING PROTEIN"/>
    <property type="match status" value="1"/>
</dbReference>
<evidence type="ECO:0000256" key="4">
    <source>
        <dbReference type="ARBA" id="ARBA00022737"/>
    </source>
</evidence>
<comment type="similarity">
    <text evidence="2">Belongs to the krueppel C2H2-type zinc-finger protein family.</text>
</comment>
<dbReference type="EMBL" id="LSSK01000093">
    <property type="protein sequence ID" value="OMH85346.1"/>
    <property type="molecule type" value="Genomic_DNA"/>
</dbReference>
<name>A0A1R1PWH5_ZANCU</name>
<dbReference type="PANTHER" id="PTHR16515">
    <property type="entry name" value="PR DOMAIN ZINC FINGER PROTEIN"/>
    <property type="match status" value="1"/>
</dbReference>
<dbReference type="InterPro" id="IPR036236">
    <property type="entry name" value="Znf_C2H2_sf"/>
</dbReference>
<dbReference type="InterPro" id="IPR013087">
    <property type="entry name" value="Znf_C2H2_type"/>
</dbReference>
<evidence type="ECO:0000256" key="3">
    <source>
        <dbReference type="ARBA" id="ARBA00022723"/>
    </source>
</evidence>
<dbReference type="AlphaFoldDB" id="A0A1R1PWH5"/>
<comment type="subcellular location">
    <subcellularLocation>
        <location evidence="1">Nucleus</location>
    </subcellularLocation>
</comment>
<dbReference type="Pfam" id="PF00096">
    <property type="entry name" value="zf-C2H2"/>
    <property type="match status" value="2"/>
</dbReference>
<evidence type="ECO:0000256" key="5">
    <source>
        <dbReference type="ARBA" id="ARBA00022771"/>
    </source>
</evidence>
<dbReference type="InterPro" id="IPR050331">
    <property type="entry name" value="Zinc_finger"/>
</dbReference>
<dbReference type="OrthoDB" id="8922241at2759"/>
<keyword evidence="8" id="KW-0238">DNA-binding</keyword>
<gene>
    <name evidence="14" type="ORF">AX774_g1101</name>
</gene>
<keyword evidence="9" id="KW-0804">Transcription</keyword>
<keyword evidence="7" id="KW-0805">Transcription regulation</keyword>
<dbReference type="SUPFAM" id="SSF57667">
    <property type="entry name" value="beta-beta-alpha zinc fingers"/>
    <property type="match status" value="1"/>
</dbReference>
<comment type="caution">
    <text evidence="14">The sequence shown here is derived from an EMBL/GenBank/DDBJ whole genome shotgun (WGS) entry which is preliminary data.</text>
</comment>
<evidence type="ECO:0000256" key="9">
    <source>
        <dbReference type="ARBA" id="ARBA00023163"/>
    </source>
</evidence>
<evidence type="ECO:0000256" key="6">
    <source>
        <dbReference type="ARBA" id="ARBA00022833"/>
    </source>
</evidence>
<evidence type="ECO:0000256" key="11">
    <source>
        <dbReference type="PROSITE-ProRule" id="PRU00042"/>
    </source>
</evidence>
<evidence type="ECO:0000313" key="15">
    <source>
        <dbReference type="Proteomes" id="UP000188320"/>
    </source>
</evidence>
<proteinExistence type="inferred from homology"/>
<dbReference type="Gene3D" id="3.30.160.60">
    <property type="entry name" value="Classic Zinc Finger"/>
    <property type="match status" value="2"/>
</dbReference>